<comment type="similarity">
    <text evidence="1">Belongs to the FAH family.</text>
</comment>
<keyword evidence="5" id="KW-1185">Reference proteome</keyword>
<dbReference type="InterPro" id="IPR036663">
    <property type="entry name" value="Fumarylacetoacetase_C_sf"/>
</dbReference>
<evidence type="ECO:0000313" key="5">
    <source>
        <dbReference type="Proteomes" id="UP000019471"/>
    </source>
</evidence>
<evidence type="ECO:0000313" key="4">
    <source>
        <dbReference type="EMBL" id="EXJ68435.1"/>
    </source>
</evidence>
<protein>
    <recommendedName>
        <fullName evidence="3">Fumarylacetoacetase-like C-terminal domain-containing protein</fullName>
    </recommendedName>
</protein>
<dbReference type="AlphaFoldDB" id="W9WTU0"/>
<dbReference type="STRING" id="1182543.W9WTU0"/>
<keyword evidence="2" id="KW-0479">Metal-binding</keyword>
<evidence type="ECO:0000259" key="3">
    <source>
        <dbReference type="Pfam" id="PF01557"/>
    </source>
</evidence>
<dbReference type="GO" id="GO:0003824">
    <property type="term" value="F:catalytic activity"/>
    <property type="evidence" value="ECO:0007669"/>
    <property type="project" value="InterPro"/>
</dbReference>
<name>W9WTU0_9EURO</name>
<organism evidence="4 5">
    <name type="scientific">Cladophialophora psammophila CBS 110553</name>
    <dbReference type="NCBI Taxonomy" id="1182543"/>
    <lineage>
        <taxon>Eukaryota</taxon>
        <taxon>Fungi</taxon>
        <taxon>Dikarya</taxon>
        <taxon>Ascomycota</taxon>
        <taxon>Pezizomycotina</taxon>
        <taxon>Eurotiomycetes</taxon>
        <taxon>Chaetothyriomycetidae</taxon>
        <taxon>Chaetothyriales</taxon>
        <taxon>Herpotrichiellaceae</taxon>
        <taxon>Cladophialophora</taxon>
    </lineage>
</organism>
<proteinExistence type="inferred from homology"/>
<dbReference type="SUPFAM" id="SSF56529">
    <property type="entry name" value="FAH"/>
    <property type="match status" value="1"/>
</dbReference>
<dbReference type="Pfam" id="PF01557">
    <property type="entry name" value="FAA_hydrolase"/>
    <property type="match status" value="1"/>
</dbReference>
<sequence>MSTWAHLIRFVAVEDGKVHLGQPIDNARDIGLDTFDEVTVQAFRIEGTIFDGRVTKEVVTVKKLLAPIAKEECTYIRCIGMNYRDNAKVRNAPLLCSMFTKPRTALADPFPAPLSVPKTSQDDSSDYEAELCVVIGRGGRNIAKEDALNHVLGYTVSNDVSSRRLQMSDQQWSFSEGLDSSCPIGIPSAAAHLGYIQRPDCASRHDRVGDEPKSNMVFGVAELISYLSQGTTLEPGALVLTGTTAGVGFKRNPKIFLQDGGDIRVYIQALGTLLNRVKYEDW</sequence>
<dbReference type="Proteomes" id="UP000019471">
    <property type="component" value="Unassembled WGS sequence"/>
</dbReference>
<dbReference type="HOGENOM" id="CLU_028458_2_1_1"/>
<dbReference type="InterPro" id="IPR011234">
    <property type="entry name" value="Fumarylacetoacetase-like_C"/>
</dbReference>
<dbReference type="eggNOG" id="KOG1535">
    <property type="taxonomic scope" value="Eukaryota"/>
</dbReference>
<dbReference type="Gene3D" id="3.90.850.10">
    <property type="entry name" value="Fumarylacetoacetase-like, C-terminal domain"/>
    <property type="match status" value="1"/>
</dbReference>
<dbReference type="RefSeq" id="XP_007747001.1">
    <property type="nucleotide sequence ID" value="XM_007748811.1"/>
</dbReference>
<feature type="domain" description="Fumarylacetoacetase-like C-terminal" evidence="3">
    <location>
        <begin position="76"/>
        <end position="277"/>
    </location>
</feature>
<evidence type="ECO:0000256" key="2">
    <source>
        <dbReference type="ARBA" id="ARBA00022723"/>
    </source>
</evidence>
<accession>W9WTU0</accession>
<dbReference type="GO" id="GO:0046872">
    <property type="term" value="F:metal ion binding"/>
    <property type="evidence" value="ECO:0007669"/>
    <property type="project" value="UniProtKB-KW"/>
</dbReference>
<dbReference type="GeneID" id="19192928"/>
<dbReference type="PANTHER" id="PTHR11820">
    <property type="entry name" value="ACYLPYRUVASE"/>
    <property type="match status" value="1"/>
</dbReference>
<dbReference type="EMBL" id="AMGX01000013">
    <property type="protein sequence ID" value="EXJ68435.1"/>
    <property type="molecule type" value="Genomic_DNA"/>
</dbReference>
<evidence type="ECO:0000256" key="1">
    <source>
        <dbReference type="ARBA" id="ARBA00010211"/>
    </source>
</evidence>
<reference evidence="4 5" key="1">
    <citation type="submission" date="2013-03" db="EMBL/GenBank/DDBJ databases">
        <title>The Genome Sequence of Cladophialophora psammophila CBS 110553.</title>
        <authorList>
            <consortium name="The Broad Institute Genomics Platform"/>
            <person name="Cuomo C."/>
            <person name="de Hoog S."/>
            <person name="Gorbushina A."/>
            <person name="Walker B."/>
            <person name="Young S.K."/>
            <person name="Zeng Q."/>
            <person name="Gargeya S."/>
            <person name="Fitzgerald M."/>
            <person name="Haas B."/>
            <person name="Abouelleil A."/>
            <person name="Allen A.W."/>
            <person name="Alvarado L."/>
            <person name="Arachchi H.M."/>
            <person name="Berlin A.M."/>
            <person name="Chapman S.B."/>
            <person name="Gainer-Dewar J."/>
            <person name="Goldberg J."/>
            <person name="Griggs A."/>
            <person name="Gujja S."/>
            <person name="Hansen M."/>
            <person name="Howarth C."/>
            <person name="Imamovic A."/>
            <person name="Ireland A."/>
            <person name="Larimer J."/>
            <person name="McCowan C."/>
            <person name="Murphy C."/>
            <person name="Pearson M."/>
            <person name="Poon T.W."/>
            <person name="Priest M."/>
            <person name="Roberts A."/>
            <person name="Saif S."/>
            <person name="Shea T."/>
            <person name="Sisk P."/>
            <person name="Sykes S."/>
            <person name="Wortman J."/>
            <person name="Nusbaum C."/>
            <person name="Birren B."/>
        </authorList>
    </citation>
    <scope>NUCLEOTIDE SEQUENCE [LARGE SCALE GENOMIC DNA]</scope>
    <source>
        <strain evidence="4 5">CBS 110553</strain>
    </source>
</reference>
<gene>
    <name evidence="4" type="ORF">A1O5_08227</name>
</gene>
<comment type="caution">
    <text evidence="4">The sequence shown here is derived from an EMBL/GenBank/DDBJ whole genome shotgun (WGS) entry which is preliminary data.</text>
</comment>
<dbReference type="OrthoDB" id="411064at2759"/>